<dbReference type="InterPro" id="IPR052379">
    <property type="entry name" value="Type_VII_TA_RNase"/>
</dbReference>
<dbReference type="PANTHER" id="PTHR33397:SF3">
    <property type="entry name" value="MRNA NUCLEASE HEPT"/>
    <property type="match status" value="1"/>
</dbReference>
<dbReference type="HOGENOM" id="CLU_911948_0_0_0"/>
<organism evidence="5 6">
    <name type="scientific">Persephonella marina (strain DSM 14350 / EX-H1)</name>
    <dbReference type="NCBI Taxonomy" id="123214"/>
    <lineage>
        <taxon>Bacteria</taxon>
        <taxon>Pseudomonadati</taxon>
        <taxon>Aquificota</taxon>
        <taxon>Aquificia</taxon>
        <taxon>Aquificales</taxon>
        <taxon>Hydrogenothermaceae</taxon>
        <taxon>Persephonella</taxon>
    </lineage>
</organism>
<comment type="similarity">
    <text evidence="4">Belongs to the HepT RNase toxin family.</text>
</comment>
<protein>
    <submittedName>
        <fullName evidence="5">Uncharacterized protein</fullName>
    </submittedName>
</protein>
<dbReference type="STRING" id="123214.PERMA_1101"/>
<evidence type="ECO:0000256" key="1">
    <source>
        <dbReference type="ARBA" id="ARBA00022649"/>
    </source>
</evidence>
<dbReference type="RefSeq" id="WP_015898969.1">
    <property type="nucleotide sequence ID" value="NC_012440.1"/>
</dbReference>
<sequence length="292" mass="33877">MLDTQFLNEKATKLRSALKKVKQIIDRGPDEFINTPMYPDRVQYYMIMAYDELDQIACHLLKEISGIRKKENCITELTSQGIFSGKISRAMTDFQNFRDDIFKTGFSYSPQQMYVSVKNILDNLYDNFIPELASIVKEIKSKEPELKIPVNLKKVNEQAKAVKSSIKKIKIFLDYPFEEFRNNPMFIDRTRYFLVVAVDSSLWICRHILRKIKSKHKNCFDGLSKEGILSEETADRLNYLLSLRDDLANPEKEIEAERLFEIAKESVEVFSNYIKQISAAIVGKSESGKNRP</sequence>
<dbReference type="Gene3D" id="1.20.120.580">
    <property type="entry name" value="bsu32300-like"/>
    <property type="match status" value="1"/>
</dbReference>
<accession>C0QQE0</accession>
<dbReference type="InterPro" id="IPR037038">
    <property type="entry name" value="HepT-like_sf"/>
</dbReference>
<dbReference type="Pfam" id="PF01934">
    <property type="entry name" value="HepT-like"/>
    <property type="match status" value="1"/>
</dbReference>
<keyword evidence="6" id="KW-1185">Reference proteome</keyword>
<keyword evidence="3" id="KW-0378">Hydrolase</keyword>
<dbReference type="OrthoDB" id="10862at2"/>
<evidence type="ECO:0000256" key="2">
    <source>
        <dbReference type="ARBA" id="ARBA00022722"/>
    </source>
</evidence>
<gene>
    <name evidence="5" type="ordered locus">PERMA_1101</name>
</gene>
<dbReference type="KEGG" id="pmx:PERMA_1101"/>
<evidence type="ECO:0000256" key="4">
    <source>
        <dbReference type="ARBA" id="ARBA00024207"/>
    </source>
</evidence>
<dbReference type="Proteomes" id="UP000001366">
    <property type="component" value="Chromosome"/>
</dbReference>
<keyword evidence="2" id="KW-0540">Nuclease</keyword>
<dbReference type="EMBL" id="CP001230">
    <property type="protein sequence ID" value="ACO04865.1"/>
    <property type="molecule type" value="Genomic_DNA"/>
</dbReference>
<dbReference type="GO" id="GO:0110001">
    <property type="term" value="C:toxin-antitoxin complex"/>
    <property type="evidence" value="ECO:0007669"/>
    <property type="project" value="InterPro"/>
</dbReference>
<evidence type="ECO:0000256" key="3">
    <source>
        <dbReference type="ARBA" id="ARBA00022801"/>
    </source>
</evidence>
<name>C0QQE0_PERMH</name>
<dbReference type="GO" id="GO:0016787">
    <property type="term" value="F:hydrolase activity"/>
    <property type="evidence" value="ECO:0007669"/>
    <property type="project" value="UniProtKB-KW"/>
</dbReference>
<reference evidence="5 6" key="1">
    <citation type="journal article" date="2009" name="J. Bacteriol.">
        <title>Complete and draft genome sequences of six members of the Aquificales.</title>
        <authorList>
            <person name="Reysenbach A.L."/>
            <person name="Hamamura N."/>
            <person name="Podar M."/>
            <person name="Griffiths E."/>
            <person name="Ferreira S."/>
            <person name="Hochstein R."/>
            <person name="Heidelberg J."/>
            <person name="Johnson J."/>
            <person name="Mead D."/>
            <person name="Pohorille A."/>
            <person name="Sarmiento M."/>
            <person name="Schweighofer K."/>
            <person name="Seshadri R."/>
            <person name="Voytek M.A."/>
        </authorList>
    </citation>
    <scope>NUCLEOTIDE SEQUENCE [LARGE SCALE GENOMIC DNA]</scope>
    <source>
        <strain evidence="6">DSM 14350 / EX-H1</strain>
    </source>
</reference>
<dbReference type="GO" id="GO:0004540">
    <property type="term" value="F:RNA nuclease activity"/>
    <property type="evidence" value="ECO:0007669"/>
    <property type="project" value="InterPro"/>
</dbReference>
<keyword evidence="1" id="KW-1277">Toxin-antitoxin system</keyword>
<dbReference type="PaxDb" id="123214-PERMA_1101"/>
<dbReference type="PANTHER" id="PTHR33397">
    <property type="entry name" value="UPF0331 PROTEIN YUTE"/>
    <property type="match status" value="1"/>
</dbReference>
<dbReference type="InterPro" id="IPR008201">
    <property type="entry name" value="HepT-like"/>
</dbReference>
<proteinExistence type="inferred from homology"/>
<dbReference type="eggNOG" id="COG2445">
    <property type="taxonomic scope" value="Bacteria"/>
</dbReference>
<evidence type="ECO:0000313" key="5">
    <source>
        <dbReference type="EMBL" id="ACO04865.1"/>
    </source>
</evidence>
<dbReference type="AlphaFoldDB" id="C0QQE0"/>
<evidence type="ECO:0000313" key="6">
    <source>
        <dbReference type="Proteomes" id="UP000001366"/>
    </source>
</evidence>